<dbReference type="EMBL" id="CP040602">
    <property type="protein sequence ID" value="QCU89930.1"/>
    <property type="molecule type" value="Genomic_DNA"/>
</dbReference>
<dbReference type="OrthoDB" id="9800595at2"/>
<accession>A0A4P9K636</accession>
<sequence length="326" mass="35719">MSRVLAGDVGGTKTVLAIYKAEKGELAEICKAIYPSGKHSCFEDLIAEFLGEDSSIDCAAFGIAGPIKNQCCVTTNLPWTIDAKTIQQTFNIEKVHLLNDLESAAYGILQLDSFHELNPNAIEQSGHIAVIAAGTGLGEAILFFDGEQHHAMPTEGGHCEFAPQNEFEDHLLLFLRQRFQGHVSIERLLSGDGFGNIYDFLKSIEFAKSDMELEKRMQSEDRNALISQTALEDHDLLCSQALKMFCRIYGAEAGNLALKTLPLGGVYIAGGIAPKIKQAMKDGLFMEGFLDKGRMRHAIEQIPVRIVDNPEAPLLGAAYFASQRIK</sequence>
<comment type="similarity">
    <text evidence="3 4">Belongs to the bacterial glucokinase family.</text>
</comment>
<keyword evidence="1 3" id="KW-0808">Transferase</keyword>
<evidence type="ECO:0000313" key="6">
    <source>
        <dbReference type="Proteomes" id="UP000304864"/>
    </source>
</evidence>
<dbReference type="GO" id="GO:0005737">
    <property type="term" value="C:cytoplasm"/>
    <property type="evidence" value="ECO:0007669"/>
    <property type="project" value="UniProtKB-SubCell"/>
</dbReference>
<feature type="binding site" evidence="3">
    <location>
        <begin position="7"/>
        <end position="12"/>
    </location>
    <ligand>
        <name>ATP</name>
        <dbReference type="ChEBI" id="CHEBI:30616"/>
    </ligand>
</feature>
<dbReference type="CDD" id="cd24008">
    <property type="entry name" value="ASKHA_NBD_GLK"/>
    <property type="match status" value="1"/>
</dbReference>
<organism evidence="5 6">
    <name type="scientific">Thiomicrorhabdus sediminis</name>
    <dbReference type="NCBI Taxonomy" id="2580412"/>
    <lineage>
        <taxon>Bacteria</taxon>
        <taxon>Pseudomonadati</taxon>
        <taxon>Pseudomonadota</taxon>
        <taxon>Gammaproteobacteria</taxon>
        <taxon>Thiotrichales</taxon>
        <taxon>Piscirickettsiaceae</taxon>
        <taxon>Thiomicrorhabdus</taxon>
    </lineage>
</organism>
<dbReference type="NCBIfam" id="TIGR00749">
    <property type="entry name" value="glk"/>
    <property type="match status" value="1"/>
</dbReference>
<evidence type="ECO:0000256" key="3">
    <source>
        <dbReference type="HAMAP-Rule" id="MF_00524"/>
    </source>
</evidence>
<dbReference type="KEGG" id="thig:FE785_04415"/>
<dbReference type="GO" id="GO:0006096">
    <property type="term" value="P:glycolytic process"/>
    <property type="evidence" value="ECO:0007669"/>
    <property type="project" value="UniProtKB-UniRule"/>
</dbReference>
<dbReference type="PANTHER" id="PTHR47363">
    <property type="entry name" value="GLUCOKINASE"/>
    <property type="match status" value="1"/>
</dbReference>
<dbReference type="GO" id="GO:0005536">
    <property type="term" value="F:D-glucose binding"/>
    <property type="evidence" value="ECO:0007669"/>
    <property type="project" value="InterPro"/>
</dbReference>
<dbReference type="InterPro" id="IPR043129">
    <property type="entry name" value="ATPase_NBD"/>
</dbReference>
<comment type="subcellular location">
    <subcellularLocation>
        <location evidence="3">Cytoplasm</location>
    </subcellularLocation>
</comment>
<keyword evidence="6" id="KW-1185">Reference proteome</keyword>
<dbReference type="GO" id="GO:0004340">
    <property type="term" value="F:glucokinase activity"/>
    <property type="evidence" value="ECO:0007669"/>
    <property type="project" value="UniProtKB-UniRule"/>
</dbReference>
<dbReference type="Proteomes" id="UP000304864">
    <property type="component" value="Chromosome"/>
</dbReference>
<dbReference type="EC" id="2.7.1.2" evidence="3"/>
<gene>
    <name evidence="3 5" type="primary">glk</name>
    <name evidence="5" type="ORF">FE785_04415</name>
</gene>
<keyword evidence="3" id="KW-0067">ATP-binding</keyword>
<dbReference type="InterPro" id="IPR003836">
    <property type="entry name" value="Glucokinase"/>
</dbReference>
<proteinExistence type="inferred from homology"/>
<dbReference type="HAMAP" id="MF_00524">
    <property type="entry name" value="Glucokinase"/>
    <property type="match status" value="1"/>
</dbReference>
<keyword evidence="3" id="KW-0324">Glycolysis</keyword>
<dbReference type="SUPFAM" id="SSF53067">
    <property type="entry name" value="Actin-like ATPase domain"/>
    <property type="match status" value="1"/>
</dbReference>
<dbReference type="AlphaFoldDB" id="A0A4P9K636"/>
<reference evidence="5 6" key="1">
    <citation type="submission" date="2019-05" db="EMBL/GenBank/DDBJ databases">
        <title>Thiomicrorhabdus sediminis sp. nov, a novel sulfur-oxidizing bacterium isolated from coastal sediment.</title>
        <authorList>
            <person name="Liu X."/>
        </authorList>
    </citation>
    <scope>NUCLEOTIDE SEQUENCE [LARGE SCALE GENOMIC DNA]</scope>
    <source>
        <strain evidence="5 6">G1</strain>
    </source>
</reference>
<dbReference type="Gene3D" id="3.30.420.40">
    <property type="match status" value="1"/>
</dbReference>
<keyword evidence="2 3" id="KW-0418">Kinase</keyword>
<dbReference type="RefSeq" id="WP_138564607.1">
    <property type="nucleotide sequence ID" value="NZ_CP040602.1"/>
</dbReference>
<protein>
    <recommendedName>
        <fullName evidence="3">Glucokinase</fullName>
        <ecNumber evidence="3">2.7.1.2</ecNumber>
    </recommendedName>
    <alternativeName>
        <fullName evidence="3">Glucose kinase</fullName>
    </alternativeName>
</protein>
<evidence type="ECO:0000313" key="5">
    <source>
        <dbReference type="EMBL" id="QCU89930.1"/>
    </source>
</evidence>
<dbReference type="PANTHER" id="PTHR47363:SF1">
    <property type="entry name" value="GLUCOKINASE"/>
    <property type="match status" value="1"/>
</dbReference>
<dbReference type="Gene3D" id="3.40.367.20">
    <property type="match status" value="1"/>
</dbReference>
<keyword evidence="3" id="KW-0963">Cytoplasm</keyword>
<evidence type="ECO:0000256" key="1">
    <source>
        <dbReference type="ARBA" id="ARBA00022679"/>
    </source>
</evidence>
<dbReference type="Pfam" id="PF02685">
    <property type="entry name" value="Glucokinase"/>
    <property type="match status" value="1"/>
</dbReference>
<comment type="catalytic activity">
    <reaction evidence="3">
        <text>D-glucose + ATP = D-glucose 6-phosphate + ADP + H(+)</text>
        <dbReference type="Rhea" id="RHEA:17825"/>
        <dbReference type="ChEBI" id="CHEBI:4167"/>
        <dbReference type="ChEBI" id="CHEBI:15378"/>
        <dbReference type="ChEBI" id="CHEBI:30616"/>
        <dbReference type="ChEBI" id="CHEBI:61548"/>
        <dbReference type="ChEBI" id="CHEBI:456216"/>
        <dbReference type="EC" id="2.7.1.2"/>
    </reaction>
</comment>
<dbReference type="GO" id="GO:0005524">
    <property type="term" value="F:ATP binding"/>
    <property type="evidence" value="ECO:0007669"/>
    <property type="project" value="UniProtKB-UniRule"/>
</dbReference>
<evidence type="ECO:0000256" key="4">
    <source>
        <dbReference type="RuleBase" id="RU004046"/>
    </source>
</evidence>
<name>A0A4P9K636_9GAMM</name>
<keyword evidence="3" id="KW-0547">Nucleotide-binding</keyword>
<evidence type="ECO:0000256" key="2">
    <source>
        <dbReference type="ARBA" id="ARBA00022777"/>
    </source>
</evidence>